<evidence type="ECO:0000313" key="12">
    <source>
        <dbReference type="EMBL" id="KAJ7211347.1"/>
    </source>
</evidence>
<comment type="function">
    <text evidence="7">Functions as a component of the DNA-binding general transcription factor complex TFIID. Binding of TFIID to a promoter (with or without TATA element) is the initial step in pre-initiation complex (PIC) formation. TFIID plays a key role in the regulation of gene expression by RNA polymerase II through different activities such as transcription activator interaction, core promoter recognition and selectivity, TFIIA and TFIIB interaction, chromatin modification (histone acetylation by TAF1), facilitation of DNA opening and initiation of transcription.</text>
</comment>
<protein>
    <recommendedName>
        <fullName evidence="3">Transcription initiation factor TFIID subunit 4</fullName>
    </recommendedName>
    <alternativeName>
        <fullName evidence="8">TBP-associated factor 4</fullName>
    </alternativeName>
</protein>
<dbReference type="GO" id="GO:0006367">
    <property type="term" value="P:transcription initiation at RNA polymerase II promoter"/>
    <property type="evidence" value="ECO:0007669"/>
    <property type="project" value="TreeGrafter"/>
</dbReference>
<evidence type="ECO:0000256" key="8">
    <source>
        <dbReference type="ARBA" id="ARBA00031747"/>
    </source>
</evidence>
<evidence type="ECO:0000256" key="7">
    <source>
        <dbReference type="ARBA" id="ARBA00025346"/>
    </source>
</evidence>
<comment type="similarity">
    <text evidence="2">Belongs to the TAF4 family.</text>
</comment>
<keyword evidence="9" id="KW-0175">Coiled coil</keyword>
<name>A0AAD6YDY5_9AGAR</name>
<proteinExistence type="inferred from homology"/>
<dbReference type="GO" id="GO:0005669">
    <property type="term" value="C:transcription factor TFIID complex"/>
    <property type="evidence" value="ECO:0007669"/>
    <property type="project" value="InterPro"/>
</dbReference>
<evidence type="ECO:0000313" key="13">
    <source>
        <dbReference type="Proteomes" id="UP001219525"/>
    </source>
</evidence>
<accession>A0AAD6YDY5</accession>
<organism evidence="12 13">
    <name type="scientific">Mycena pura</name>
    <dbReference type="NCBI Taxonomy" id="153505"/>
    <lineage>
        <taxon>Eukaryota</taxon>
        <taxon>Fungi</taxon>
        <taxon>Dikarya</taxon>
        <taxon>Basidiomycota</taxon>
        <taxon>Agaricomycotina</taxon>
        <taxon>Agaricomycetes</taxon>
        <taxon>Agaricomycetidae</taxon>
        <taxon>Agaricales</taxon>
        <taxon>Marasmiineae</taxon>
        <taxon>Mycenaceae</taxon>
        <taxon>Mycena</taxon>
    </lineage>
</organism>
<dbReference type="AlphaFoldDB" id="A0AAD6YDY5"/>
<feature type="region of interest" description="Disordered" evidence="10">
    <location>
        <begin position="16"/>
        <end position="38"/>
    </location>
</feature>
<comment type="caution">
    <text evidence="12">The sequence shown here is derived from an EMBL/GenBank/DDBJ whole genome shotgun (WGS) entry which is preliminary data.</text>
</comment>
<evidence type="ECO:0000256" key="1">
    <source>
        <dbReference type="ARBA" id="ARBA00004123"/>
    </source>
</evidence>
<evidence type="ECO:0000256" key="4">
    <source>
        <dbReference type="ARBA" id="ARBA00023015"/>
    </source>
</evidence>
<feature type="region of interest" description="Disordered" evidence="10">
    <location>
        <begin position="283"/>
        <end position="313"/>
    </location>
</feature>
<dbReference type="InterPro" id="IPR007900">
    <property type="entry name" value="TAF4_C"/>
</dbReference>
<dbReference type="CDD" id="cd08045">
    <property type="entry name" value="HFD_TAF4"/>
    <property type="match status" value="1"/>
</dbReference>
<evidence type="ECO:0000256" key="3">
    <source>
        <dbReference type="ARBA" id="ARBA00017306"/>
    </source>
</evidence>
<dbReference type="InterPro" id="IPR045144">
    <property type="entry name" value="TAF4"/>
</dbReference>
<reference evidence="12" key="1">
    <citation type="submission" date="2023-03" db="EMBL/GenBank/DDBJ databases">
        <title>Massive genome expansion in bonnet fungi (Mycena s.s.) driven by repeated elements and novel gene families across ecological guilds.</title>
        <authorList>
            <consortium name="Lawrence Berkeley National Laboratory"/>
            <person name="Harder C.B."/>
            <person name="Miyauchi S."/>
            <person name="Viragh M."/>
            <person name="Kuo A."/>
            <person name="Thoen E."/>
            <person name="Andreopoulos B."/>
            <person name="Lu D."/>
            <person name="Skrede I."/>
            <person name="Drula E."/>
            <person name="Henrissat B."/>
            <person name="Morin E."/>
            <person name="Kohler A."/>
            <person name="Barry K."/>
            <person name="LaButti K."/>
            <person name="Morin E."/>
            <person name="Salamov A."/>
            <person name="Lipzen A."/>
            <person name="Mereny Z."/>
            <person name="Hegedus B."/>
            <person name="Baldrian P."/>
            <person name="Stursova M."/>
            <person name="Weitz H."/>
            <person name="Taylor A."/>
            <person name="Grigoriev I.V."/>
            <person name="Nagy L.G."/>
            <person name="Martin F."/>
            <person name="Kauserud H."/>
        </authorList>
    </citation>
    <scope>NUCLEOTIDE SEQUENCE</scope>
    <source>
        <strain evidence="12">9144</strain>
    </source>
</reference>
<evidence type="ECO:0000256" key="9">
    <source>
        <dbReference type="SAM" id="Coils"/>
    </source>
</evidence>
<feature type="domain" description="Transcription initiation factor TFIID component TAF4 C-terminal" evidence="11">
    <location>
        <begin position="112"/>
        <end position="385"/>
    </location>
</feature>
<evidence type="ECO:0000256" key="6">
    <source>
        <dbReference type="ARBA" id="ARBA00023242"/>
    </source>
</evidence>
<evidence type="ECO:0000256" key="5">
    <source>
        <dbReference type="ARBA" id="ARBA00023163"/>
    </source>
</evidence>
<feature type="coiled-coil region" evidence="9">
    <location>
        <begin position="239"/>
        <end position="266"/>
    </location>
</feature>
<gene>
    <name evidence="12" type="ORF">GGX14DRAFT_520265</name>
</gene>
<dbReference type="PANTHER" id="PTHR15138:SF14">
    <property type="entry name" value="TRANSCRIPTION INITIATION FACTOR TFIID SUBUNIT 4"/>
    <property type="match status" value="1"/>
</dbReference>
<dbReference type="PANTHER" id="PTHR15138">
    <property type="entry name" value="TRANSCRIPTION INITIATION FACTOR TFIID SUBUNIT 4"/>
    <property type="match status" value="1"/>
</dbReference>
<keyword evidence="4" id="KW-0805">Transcription regulation</keyword>
<dbReference type="EMBL" id="JARJCW010000026">
    <property type="protein sequence ID" value="KAJ7211347.1"/>
    <property type="molecule type" value="Genomic_DNA"/>
</dbReference>
<evidence type="ECO:0000259" key="11">
    <source>
        <dbReference type="Pfam" id="PF05236"/>
    </source>
</evidence>
<dbReference type="GO" id="GO:0016251">
    <property type="term" value="F:RNA polymerase II general transcription initiation factor activity"/>
    <property type="evidence" value="ECO:0007669"/>
    <property type="project" value="TreeGrafter"/>
</dbReference>
<dbReference type="Proteomes" id="UP001219525">
    <property type="component" value="Unassembled WGS sequence"/>
</dbReference>
<keyword evidence="6" id="KW-0539">Nucleus</keyword>
<keyword evidence="13" id="KW-1185">Reference proteome</keyword>
<dbReference type="Pfam" id="PF05236">
    <property type="entry name" value="TAF4"/>
    <property type="match status" value="1"/>
</dbReference>
<comment type="subcellular location">
    <subcellularLocation>
        <location evidence="1">Nucleus</location>
    </subcellularLocation>
</comment>
<dbReference type="GO" id="GO:0003677">
    <property type="term" value="F:DNA binding"/>
    <property type="evidence" value="ECO:0007669"/>
    <property type="project" value="TreeGrafter"/>
</dbReference>
<evidence type="ECO:0000256" key="10">
    <source>
        <dbReference type="SAM" id="MobiDB-lite"/>
    </source>
</evidence>
<feature type="compositionally biased region" description="Basic residues" evidence="10">
    <location>
        <begin position="16"/>
        <end position="27"/>
    </location>
</feature>
<sequence length="397" mass="43972">MPTRKAPKLIRRRRLRVLPLRQRRRRPPPPPPPHQRTDVLHLAPNSIFILTLRLASRPVATAYQHYQAYYQQPAYQAYQYAAQQSMARQAITNAAAQQSGGGTLDTADVATLNDALGSAGVDLRAEEETLQRSHDQPQTFRVFEDRSRKQPARPNFDATFLGSTMRSIASHHKVTAGVSEDCVNYLALALRARLQDIVTAMIDAARHRANAHFDRPASLYDDGTAAWGVLVRSDVVKQLAALEKIEREEEMQMRRARQKREEAIHDAVVAALAGEDHTLELPADDAVETDGTARKRQKKRAGSGDVERKMANATASRAAGVTAKYAWLSTGLGKRPKRAVSVDSPLRDMARPYRAAQGAYTPPVADQRLPITVRDAMFVVEKERGHGGGRGAARGWT</sequence>
<keyword evidence="5" id="KW-0804">Transcription</keyword>
<evidence type="ECO:0000256" key="2">
    <source>
        <dbReference type="ARBA" id="ARBA00006178"/>
    </source>
</evidence>